<organism evidence="1 2">
    <name type="scientific">Platanthera guangdongensis</name>
    <dbReference type="NCBI Taxonomy" id="2320717"/>
    <lineage>
        <taxon>Eukaryota</taxon>
        <taxon>Viridiplantae</taxon>
        <taxon>Streptophyta</taxon>
        <taxon>Embryophyta</taxon>
        <taxon>Tracheophyta</taxon>
        <taxon>Spermatophyta</taxon>
        <taxon>Magnoliopsida</taxon>
        <taxon>Liliopsida</taxon>
        <taxon>Asparagales</taxon>
        <taxon>Orchidaceae</taxon>
        <taxon>Orchidoideae</taxon>
        <taxon>Orchideae</taxon>
        <taxon>Orchidinae</taxon>
        <taxon>Platanthera</taxon>
    </lineage>
</organism>
<accession>A0ABR2N4R2</accession>
<protein>
    <submittedName>
        <fullName evidence="1">Uncharacterized protein</fullName>
    </submittedName>
</protein>
<keyword evidence="2" id="KW-1185">Reference proteome</keyword>
<evidence type="ECO:0000313" key="1">
    <source>
        <dbReference type="EMBL" id="KAK8971100.1"/>
    </source>
</evidence>
<proteinExistence type="predicted"/>
<gene>
    <name evidence="1" type="ORF">KSP40_PGU008503</name>
</gene>
<reference evidence="1 2" key="1">
    <citation type="journal article" date="2022" name="Nat. Plants">
        <title>Genomes of leafy and leafless Platanthera orchids illuminate the evolution of mycoheterotrophy.</title>
        <authorList>
            <person name="Li M.H."/>
            <person name="Liu K.W."/>
            <person name="Li Z."/>
            <person name="Lu H.C."/>
            <person name="Ye Q.L."/>
            <person name="Zhang D."/>
            <person name="Wang J.Y."/>
            <person name="Li Y.F."/>
            <person name="Zhong Z.M."/>
            <person name="Liu X."/>
            <person name="Yu X."/>
            <person name="Liu D.K."/>
            <person name="Tu X.D."/>
            <person name="Liu B."/>
            <person name="Hao Y."/>
            <person name="Liao X.Y."/>
            <person name="Jiang Y.T."/>
            <person name="Sun W.H."/>
            <person name="Chen J."/>
            <person name="Chen Y.Q."/>
            <person name="Ai Y."/>
            <person name="Zhai J.W."/>
            <person name="Wu S.S."/>
            <person name="Zhou Z."/>
            <person name="Hsiao Y.Y."/>
            <person name="Wu W.L."/>
            <person name="Chen Y.Y."/>
            <person name="Lin Y.F."/>
            <person name="Hsu J.L."/>
            <person name="Li C.Y."/>
            <person name="Wang Z.W."/>
            <person name="Zhao X."/>
            <person name="Zhong W.Y."/>
            <person name="Ma X.K."/>
            <person name="Ma L."/>
            <person name="Huang J."/>
            <person name="Chen G.Z."/>
            <person name="Huang M.Z."/>
            <person name="Huang L."/>
            <person name="Peng D.H."/>
            <person name="Luo Y.B."/>
            <person name="Zou S.Q."/>
            <person name="Chen S.P."/>
            <person name="Lan S."/>
            <person name="Tsai W.C."/>
            <person name="Van de Peer Y."/>
            <person name="Liu Z.J."/>
        </authorList>
    </citation>
    <scope>NUCLEOTIDE SEQUENCE [LARGE SCALE GENOMIC DNA]</scope>
    <source>
        <strain evidence="1">Lor288</strain>
    </source>
</reference>
<name>A0ABR2N4R2_9ASPA</name>
<comment type="caution">
    <text evidence="1">The sequence shown here is derived from an EMBL/GenBank/DDBJ whole genome shotgun (WGS) entry which is preliminary data.</text>
</comment>
<evidence type="ECO:0000313" key="2">
    <source>
        <dbReference type="Proteomes" id="UP001412067"/>
    </source>
</evidence>
<dbReference type="Proteomes" id="UP001412067">
    <property type="component" value="Unassembled WGS sequence"/>
</dbReference>
<dbReference type="EMBL" id="JBBWWR010000001">
    <property type="protein sequence ID" value="KAK8971100.1"/>
    <property type="molecule type" value="Genomic_DNA"/>
</dbReference>
<sequence>MEEAGENLDNIPVKVIKKKHFIVCFYCWKKKDPKSTTERGAEEPKEFNFLGSGNFEKNTDNVSQPLFREEIEAVSMSKTYNFCGVPDVLLW</sequence>